<gene>
    <name evidence="1" type="ORF">RD149_13945</name>
</gene>
<name>A0ABU2GVE0_9ACTN</name>
<reference evidence="1 2" key="1">
    <citation type="submission" date="2023-08" db="EMBL/GenBank/DDBJ databases">
        <title>Bioegradation of LLDPE and BLDPE plastic by marine bacteria from coast plastic debris.</title>
        <authorList>
            <person name="Rong Z."/>
        </authorList>
    </citation>
    <scope>NUCLEOTIDE SEQUENCE [LARGE SCALE GENOMIC DNA]</scope>
    <source>
        <strain evidence="1 2">Z-2</strain>
    </source>
</reference>
<dbReference type="RefSeq" id="WP_310950933.1">
    <property type="nucleotide sequence ID" value="NZ_JAVLUS010000010.1"/>
</dbReference>
<protein>
    <submittedName>
        <fullName evidence="1">Uncharacterized protein</fullName>
    </submittedName>
</protein>
<dbReference type="Proteomes" id="UP001265083">
    <property type="component" value="Unassembled WGS sequence"/>
</dbReference>
<comment type="caution">
    <text evidence="1">The sequence shown here is derived from an EMBL/GenBank/DDBJ whole genome shotgun (WGS) entry which is preliminary data.</text>
</comment>
<keyword evidence="2" id="KW-1185">Reference proteome</keyword>
<organism evidence="1 2">
    <name type="scientific">Gordonia westfalica</name>
    <dbReference type="NCBI Taxonomy" id="158898"/>
    <lineage>
        <taxon>Bacteria</taxon>
        <taxon>Bacillati</taxon>
        <taxon>Actinomycetota</taxon>
        <taxon>Actinomycetes</taxon>
        <taxon>Mycobacteriales</taxon>
        <taxon>Gordoniaceae</taxon>
        <taxon>Gordonia</taxon>
    </lineage>
</organism>
<proteinExistence type="predicted"/>
<evidence type="ECO:0000313" key="1">
    <source>
        <dbReference type="EMBL" id="MDS1114870.1"/>
    </source>
</evidence>
<evidence type="ECO:0000313" key="2">
    <source>
        <dbReference type="Proteomes" id="UP001265083"/>
    </source>
</evidence>
<dbReference type="EMBL" id="JAVLUS010000010">
    <property type="protein sequence ID" value="MDS1114870.1"/>
    <property type="molecule type" value="Genomic_DNA"/>
</dbReference>
<accession>A0ABU2GVE0</accession>
<sequence length="45" mass="5067">MSSKVTVHGRTIIRNVRVFDRTPEGLIDGTHPLTEADAERIFCNL</sequence>